<dbReference type="InterPro" id="IPR053253">
    <property type="entry name" value="Sex_diff_modulator"/>
</dbReference>
<keyword evidence="2" id="KW-1185">Reference proteome</keyword>
<dbReference type="PANTHER" id="PTHR33087:SF31">
    <property type="entry name" value="OS06G0482850 PROTEIN"/>
    <property type="match status" value="1"/>
</dbReference>
<reference evidence="1" key="1">
    <citation type="journal article" date="2021" name="bioRxiv">
        <title>Whole Genome Assembly and Annotation of Northern Wild Rice, Zizania palustris L., Supports a Whole Genome Duplication in the Zizania Genus.</title>
        <authorList>
            <person name="Haas M."/>
            <person name="Kono T."/>
            <person name="Macchietto M."/>
            <person name="Millas R."/>
            <person name="McGilp L."/>
            <person name="Shao M."/>
            <person name="Duquette J."/>
            <person name="Hirsch C.N."/>
            <person name="Kimball J."/>
        </authorList>
    </citation>
    <scope>NUCLEOTIDE SEQUENCE</scope>
    <source>
        <tissue evidence="1">Fresh leaf tissue</tissue>
    </source>
</reference>
<evidence type="ECO:0000313" key="1">
    <source>
        <dbReference type="EMBL" id="KAG8051870.1"/>
    </source>
</evidence>
<gene>
    <name evidence="1" type="ORF">GUJ93_ZPchr0001g30870</name>
</gene>
<sequence>MEPIFPSSQIAGITGDRPQEEFTFVAAVGEIDERVFELSNHALVAWEIGLPDDREKVDIYRFAEDFQRYFNVHSLDIQVTKFHPEDFLVNLSSSEVRDAACEVGDITVNGSTYAFRAWDVKLHSSPNALPFHTQGSMAEEGEVLGEQVEVCEDFNAKLDDFIKQVSAALPQPILTAPSKKLTTLFKQPISPSAVKAIKELVYFGGGEVLLKGIEK</sequence>
<dbReference type="EMBL" id="JAAALK010000288">
    <property type="protein sequence ID" value="KAG8051870.1"/>
    <property type="molecule type" value="Genomic_DNA"/>
</dbReference>
<dbReference type="PANTHER" id="PTHR33087">
    <property type="entry name" value="OS07G0539200 PROTEIN"/>
    <property type="match status" value="1"/>
</dbReference>
<proteinExistence type="predicted"/>
<accession>A0A8J5V646</accession>
<evidence type="ECO:0000313" key="2">
    <source>
        <dbReference type="Proteomes" id="UP000729402"/>
    </source>
</evidence>
<comment type="caution">
    <text evidence="1">The sequence shown here is derived from an EMBL/GenBank/DDBJ whole genome shotgun (WGS) entry which is preliminary data.</text>
</comment>
<name>A0A8J5V646_ZIZPA</name>
<dbReference type="Proteomes" id="UP000729402">
    <property type="component" value="Unassembled WGS sequence"/>
</dbReference>
<dbReference type="AlphaFoldDB" id="A0A8J5V646"/>
<protein>
    <submittedName>
        <fullName evidence="1">Uncharacterized protein</fullName>
    </submittedName>
</protein>
<reference evidence="1" key="2">
    <citation type="submission" date="2021-02" db="EMBL/GenBank/DDBJ databases">
        <authorList>
            <person name="Kimball J.A."/>
            <person name="Haas M.W."/>
            <person name="Macchietto M."/>
            <person name="Kono T."/>
            <person name="Duquette J."/>
            <person name="Shao M."/>
        </authorList>
    </citation>
    <scope>NUCLEOTIDE SEQUENCE</scope>
    <source>
        <tissue evidence="1">Fresh leaf tissue</tissue>
    </source>
</reference>
<organism evidence="1 2">
    <name type="scientific">Zizania palustris</name>
    <name type="common">Northern wild rice</name>
    <dbReference type="NCBI Taxonomy" id="103762"/>
    <lineage>
        <taxon>Eukaryota</taxon>
        <taxon>Viridiplantae</taxon>
        <taxon>Streptophyta</taxon>
        <taxon>Embryophyta</taxon>
        <taxon>Tracheophyta</taxon>
        <taxon>Spermatophyta</taxon>
        <taxon>Magnoliopsida</taxon>
        <taxon>Liliopsida</taxon>
        <taxon>Poales</taxon>
        <taxon>Poaceae</taxon>
        <taxon>BOP clade</taxon>
        <taxon>Oryzoideae</taxon>
        <taxon>Oryzeae</taxon>
        <taxon>Zizaniinae</taxon>
        <taxon>Zizania</taxon>
    </lineage>
</organism>
<dbReference type="OrthoDB" id="693750at2759"/>